<feature type="DNA-binding region" description="H-T-H motif" evidence="2">
    <location>
        <begin position="229"/>
        <end position="248"/>
    </location>
</feature>
<keyword evidence="1 2" id="KW-0238">DNA-binding</keyword>
<dbReference type="InterPro" id="IPR036271">
    <property type="entry name" value="Tet_transcr_reg_TetR-rel_C_sf"/>
</dbReference>
<gene>
    <name evidence="4" type="ORF">FB465_3164</name>
</gene>
<proteinExistence type="predicted"/>
<dbReference type="PANTHER" id="PTHR30055">
    <property type="entry name" value="HTH-TYPE TRANSCRIPTIONAL REGULATOR RUTR"/>
    <property type="match status" value="1"/>
</dbReference>
<keyword evidence="5" id="KW-1185">Reference proteome</keyword>
<name>A0A561ER82_9ACTN</name>
<evidence type="ECO:0000313" key="5">
    <source>
        <dbReference type="Proteomes" id="UP000318416"/>
    </source>
</evidence>
<comment type="caution">
    <text evidence="4">The sequence shown here is derived from an EMBL/GenBank/DDBJ whole genome shotgun (WGS) entry which is preliminary data.</text>
</comment>
<sequence>MSTERGVVRRPPGRKAQILAAASGQFHRRGYHQVSMAEVAAEVGITAPALYRHFRSKPQLLRQAVDFDLAALGSAVRSGSFGPPALCAALAAVAIDHRAFGTLWQRDARLLPAVQRAELRRGLRGEVREMARVLVAARPELSPADAELLCWSLLSAYGSLSYHTFAPPRRRFERLLQQIGGDLLAASLTGAPQPPAVPQLSYGVSESRREELLVAAVRLFHERGFDNVSTDQLGAAVGIAGPSVYKHFDTKAELLAAALVRSRERLWHEVEAAIAGGGSRSNGGPAAALAAGLRAYVDFALRHSHYLGAMLSETERLAEPDRKAAVDFRRDFLRTWVGLLQQIRPEYENAEARIRVHAMFALVNDGVRNRPGCHRPDLTQCLIALSRAVLGLS</sequence>
<reference evidence="4 5" key="1">
    <citation type="submission" date="2019-06" db="EMBL/GenBank/DDBJ databases">
        <title>Sequencing the genomes of 1000 actinobacteria strains.</title>
        <authorList>
            <person name="Klenk H.-P."/>
        </authorList>
    </citation>
    <scope>NUCLEOTIDE SEQUENCE [LARGE SCALE GENOMIC DNA]</scope>
    <source>
        <strain evidence="4 5">DSM 41649</strain>
    </source>
</reference>
<dbReference type="GO" id="GO:0003700">
    <property type="term" value="F:DNA-binding transcription factor activity"/>
    <property type="evidence" value="ECO:0007669"/>
    <property type="project" value="TreeGrafter"/>
</dbReference>
<feature type="domain" description="HTH tetR-type" evidence="3">
    <location>
        <begin position="12"/>
        <end position="72"/>
    </location>
</feature>
<dbReference type="PROSITE" id="PS01081">
    <property type="entry name" value="HTH_TETR_1"/>
    <property type="match status" value="2"/>
</dbReference>
<dbReference type="InterPro" id="IPR009057">
    <property type="entry name" value="Homeodomain-like_sf"/>
</dbReference>
<dbReference type="PANTHER" id="PTHR30055:SF237">
    <property type="entry name" value="TRANSCRIPTIONAL REPRESSOR MCE3R"/>
    <property type="match status" value="1"/>
</dbReference>
<feature type="domain" description="HTH tetR-type" evidence="3">
    <location>
        <begin position="206"/>
        <end position="266"/>
    </location>
</feature>
<dbReference type="SUPFAM" id="SSF48498">
    <property type="entry name" value="Tetracyclin repressor-like, C-terminal domain"/>
    <property type="match status" value="1"/>
</dbReference>
<organism evidence="4 5">
    <name type="scientific">Kitasatospora atroaurantiaca</name>
    <dbReference type="NCBI Taxonomy" id="285545"/>
    <lineage>
        <taxon>Bacteria</taxon>
        <taxon>Bacillati</taxon>
        <taxon>Actinomycetota</taxon>
        <taxon>Actinomycetes</taxon>
        <taxon>Kitasatosporales</taxon>
        <taxon>Streptomycetaceae</taxon>
        <taxon>Kitasatospora</taxon>
    </lineage>
</organism>
<accession>A0A561ER82</accession>
<dbReference type="InterPro" id="IPR050109">
    <property type="entry name" value="HTH-type_TetR-like_transc_reg"/>
</dbReference>
<dbReference type="GO" id="GO:0000976">
    <property type="term" value="F:transcription cis-regulatory region binding"/>
    <property type="evidence" value="ECO:0007669"/>
    <property type="project" value="TreeGrafter"/>
</dbReference>
<dbReference type="InterPro" id="IPR001647">
    <property type="entry name" value="HTH_TetR"/>
</dbReference>
<evidence type="ECO:0000259" key="3">
    <source>
        <dbReference type="PROSITE" id="PS50977"/>
    </source>
</evidence>
<dbReference type="Gene3D" id="1.10.357.10">
    <property type="entry name" value="Tetracycline Repressor, domain 2"/>
    <property type="match status" value="2"/>
</dbReference>
<dbReference type="AlphaFoldDB" id="A0A561ER82"/>
<dbReference type="Pfam" id="PF00440">
    <property type="entry name" value="TetR_N"/>
    <property type="match status" value="2"/>
</dbReference>
<dbReference type="Proteomes" id="UP000318416">
    <property type="component" value="Unassembled WGS sequence"/>
</dbReference>
<feature type="DNA-binding region" description="H-T-H motif" evidence="2">
    <location>
        <begin position="35"/>
        <end position="54"/>
    </location>
</feature>
<protein>
    <submittedName>
        <fullName evidence="4">TetR family transcriptional regulator</fullName>
    </submittedName>
</protein>
<evidence type="ECO:0000313" key="4">
    <source>
        <dbReference type="EMBL" id="TWE18115.1"/>
    </source>
</evidence>
<dbReference type="Gene3D" id="1.10.10.60">
    <property type="entry name" value="Homeodomain-like"/>
    <property type="match status" value="1"/>
</dbReference>
<dbReference type="RefSeq" id="WP_170290594.1">
    <property type="nucleotide sequence ID" value="NZ_BAAABR010000029.1"/>
</dbReference>
<dbReference type="PRINTS" id="PR00455">
    <property type="entry name" value="HTHTETR"/>
</dbReference>
<evidence type="ECO:0000256" key="1">
    <source>
        <dbReference type="ARBA" id="ARBA00023125"/>
    </source>
</evidence>
<dbReference type="InterPro" id="IPR023772">
    <property type="entry name" value="DNA-bd_HTH_TetR-type_CS"/>
</dbReference>
<dbReference type="SUPFAM" id="SSF46689">
    <property type="entry name" value="Homeodomain-like"/>
    <property type="match status" value="2"/>
</dbReference>
<dbReference type="PROSITE" id="PS50977">
    <property type="entry name" value="HTH_TETR_2"/>
    <property type="match status" value="2"/>
</dbReference>
<evidence type="ECO:0000256" key="2">
    <source>
        <dbReference type="PROSITE-ProRule" id="PRU00335"/>
    </source>
</evidence>
<dbReference type="EMBL" id="VIVR01000001">
    <property type="protein sequence ID" value="TWE18115.1"/>
    <property type="molecule type" value="Genomic_DNA"/>
</dbReference>